<reference evidence="3" key="1">
    <citation type="submission" date="2022-07" db="EMBL/GenBank/DDBJ databases">
        <title>Fungi with potential for degradation of polypropylene.</title>
        <authorList>
            <person name="Gostincar C."/>
        </authorList>
    </citation>
    <scope>NUCLEOTIDE SEQUENCE</scope>
    <source>
        <strain evidence="3">EXF-13308</strain>
    </source>
</reference>
<comment type="caution">
    <text evidence="3">The sequence shown here is derived from an EMBL/GenBank/DDBJ whole genome shotgun (WGS) entry which is preliminary data.</text>
</comment>
<feature type="transmembrane region" description="Helical" evidence="2">
    <location>
        <begin position="395"/>
        <end position="413"/>
    </location>
</feature>
<evidence type="ECO:0000256" key="2">
    <source>
        <dbReference type="SAM" id="Phobius"/>
    </source>
</evidence>
<feature type="transmembrane region" description="Helical" evidence="2">
    <location>
        <begin position="142"/>
        <end position="169"/>
    </location>
</feature>
<organism evidence="3 4">
    <name type="scientific">Pleurostoma richardsiae</name>
    <dbReference type="NCBI Taxonomy" id="41990"/>
    <lineage>
        <taxon>Eukaryota</taxon>
        <taxon>Fungi</taxon>
        <taxon>Dikarya</taxon>
        <taxon>Ascomycota</taxon>
        <taxon>Pezizomycotina</taxon>
        <taxon>Sordariomycetes</taxon>
        <taxon>Sordariomycetidae</taxon>
        <taxon>Calosphaeriales</taxon>
        <taxon>Pleurostomataceae</taxon>
        <taxon>Pleurostoma</taxon>
    </lineage>
</organism>
<gene>
    <name evidence="3" type="ORF">NKR23_g1335</name>
</gene>
<accession>A0AA38VZK5</accession>
<name>A0AA38VZK5_9PEZI</name>
<feature type="region of interest" description="Disordered" evidence="1">
    <location>
        <begin position="39"/>
        <end position="63"/>
    </location>
</feature>
<evidence type="ECO:0000313" key="4">
    <source>
        <dbReference type="Proteomes" id="UP001174694"/>
    </source>
</evidence>
<protein>
    <submittedName>
        <fullName evidence="3">Integral membrane protein</fullName>
    </submittedName>
</protein>
<feature type="transmembrane region" description="Helical" evidence="2">
    <location>
        <begin position="354"/>
        <end position="375"/>
    </location>
</feature>
<proteinExistence type="predicted"/>
<keyword evidence="2" id="KW-1133">Transmembrane helix</keyword>
<evidence type="ECO:0000313" key="3">
    <source>
        <dbReference type="EMBL" id="KAJ9156310.1"/>
    </source>
</evidence>
<keyword evidence="2" id="KW-0812">Transmembrane</keyword>
<dbReference type="Proteomes" id="UP001174694">
    <property type="component" value="Unassembled WGS sequence"/>
</dbReference>
<keyword evidence="4" id="KW-1185">Reference proteome</keyword>
<feature type="transmembrane region" description="Helical" evidence="2">
    <location>
        <begin position="181"/>
        <end position="203"/>
    </location>
</feature>
<evidence type="ECO:0000256" key="1">
    <source>
        <dbReference type="SAM" id="MobiDB-lite"/>
    </source>
</evidence>
<sequence>MMDRHRDHFTGRHYRAEKISGPLSFFNPTTRVLPVHRPRAGRRAASAGHPAQPAGGAPLEKEHTRSGVYHVWRSRDNRKGRHAVTVKPGAYAAAAGAAAAAAAPGAQQGRPSLSRPPRATDTLAETLRGLARMALRFPVWDVSYDVAVVFTLGSVVWVLNGFFVLLPIVAPSTNFAGESDWGGGVTALVGATVFEAGSVLLMLEAVNENREDCFGWALEEAWESWEGGGSGGGGLEDREKHGGGEGGFVLRRLEGEGGCRHHHGVRKALVRGPRRVVSEDGDGNGEGKGASGRGRDRMWSWWPSWYELRTHYFRDIGFLACLSQMIGATIFWTAGITGIPPIVNRLSVPAENGVYWLTQVVGGSGFIVSSLLFMLETQPRWYIPAPKVLGWHVGLWNLVGAIGFTLCGALGFAEDQPGMEYALSLSTFIGSWAFLIGSVIQWYESLDKYPVSVEKDGDSKSSDSSSGS</sequence>
<feature type="compositionally biased region" description="Low complexity" evidence="1">
    <location>
        <begin position="43"/>
        <end position="58"/>
    </location>
</feature>
<feature type="transmembrane region" description="Helical" evidence="2">
    <location>
        <begin position="316"/>
        <end position="334"/>
    </location>
</feature>
<keyword evidence="2" id="KW-0472">Membrane</keyword>
<dbReference type="AlphaFoldDB" id="A0AA38VZK5"/>
<feature type="transmembrane region" description="Helical" evidence="2">
    <location>
        <begin position="419"/>
        <end position="440"/>
    </location>
</feature>
<dbReference type="EMBL" id="JANBVO010000002">
    <property type="protein sequence ID" value="KAJ9156310.1"/>
    <property type="molecule type" value="Genomic_DNA"/>
</dbReference>